<dbReference type="InParanoid" id="A0A084R0M6"/>
<dbReference type="OrthoDB" id="2131339at2759"/>
<feature type="region of interest" description="Disordered" evidence="1">
    <location>
        <begin position="88"/>
        <end position="328"/>
    </location>
</feature>
<feature type="compositionally biased region" description="Basic and acidic residues" evidence="1">
    <location>
        <begin position="281"/>
        <end position="305"/>
    </location>
</feature>
<feature type="compositionally biased region" description="Basic residues" evidence="1">
    <location>
        <begin position="213"/>
        <end position="223"/>
    </location>
</feature>
<dbReference type="Pfam" id="PF11338">
    <property type="entry name" value="DUF3140"/>
    <property type="match status" value="1"/>
</dbReference>
<dbReference type="HOGENOM" id="CLU_077179_0_0_1"/>
<dbReference type="Pfam" id="PF11160">
    <property type="entry name" value="Hva1_TUDOR"/>
    <property type="match status" value="1"/>
</dbReference>
<evidence type="ECO:0000313" key="3">
    <source>
        <dbReference type="EMBL" id="KFA69761.1"/>
    </source>
</evidence>
<feature type="compositionally biased region" description="Polar residues" evidence="1">
    <location>
        <begin position="257"/>
        <end position="271"/>
    </location>
</feature>
<dbReference type="InterPro" id="IPR021331">
    <property type="entry name" value="Hva1_TUDOR"/>
</dbReference>
<keyword evidence="4" id="KW-1185">Reference proteome</keyword>
<feature type="compositionally biased region" description="Acidic residues" evidence="1">
    <location>
        <begin position="180"/>
        <end position="204"/>
    </location>
</feature>
<feature type="domain" description="Hypervirulence associated protein TUDOR" evidence="2">
    <location>
        <begin position="266"/>
        <end position="327"/>
    </location>
</feature>
<gene>
    <name evidence="3" type="ORF">S40285_06012</name>
</gene>
<sequence>MKPENEVIDDFNELVNMTAKEIEAWLKSGDSRSAGWPKDDGSGESVGHDSGRKIVEILNANPDKDPEKYTEDQIQHMRKVVSYCKRHLAQEEKSNNEKSDEEVKETKSYASLKNWGHDPLKKRHGGDASAGEDGAEEKDNEVADQQTGGKRKAADGQNGASKKRETRKGQAAADDKDVEKADDEEELEDEEEVEDEEGDNLEEEKENKPVTRNGKRNRQQKKPKQSEEADENVGEEEEENGDEEEEGQDQNGSGSGKQTQNGPNKGDTVSWNWGGGQPEGKVLDVKPEKTTIKTKRGNEVSRNGDPEDPAVVLDTGKSKAIKSSHELN</sequence>
<name>A0A084R0M6_STAC4</name>
<dbReference type="AlphaFoldDB" id="A0A084R0M6"/>
<dbReference type="EMBL" id="KL659360">
    <property type="protein sequence ID" value="KFA69761.1"/>
    <property type="molecule type" value="Genomic_DNA"/>
</dbReference>
<feature type="compositionally biased region" description="Basic and acidic residues" evidence="1">
    <location>
        <begin position="37"/>
        <end position="51"/>
    </location>
</feature>
<feature type="compositionally biased region" description="Acidic residues" evidence="1">
    <location>
        <begin position="228"/>
        <end position="248"/>
    </location>
</feature>
<dbReference type="PANTHER" id="PTHR40630">
    <property type="entry name" value="POSSIBLE DNA-BINDING PROTEIN"/>
    <property type="match status" value="1"/>
</dbReference>
<feature type="compositionally biased region" description="Basic and acidic residues" evidence="1">
    <location>
        <begin position="88"/>
        <end position="98"/>
    </location>
</feature>
<reference evidence="3 4" key="1">
    <citation type="journal article" date="2014" name="BMC Genomics">
        <title>Comparative genome sequencing reveals chemotype-specific gene clusters in the toxigenic black mold Stachybotrys.</title>
        <authorList>
            <person name="Semeiks J."/>
            <person name="Borek D."/>
            <person name="Otwinowski Z."/>
            <person name="Grishin N.V."/>
        </authorList>
    </citation>
    <scope>NUCLEOTIDE SEQUENCE [LARGE SCALE GENOMIC DNA]</scope>
    <source>
        <strain evidence="3 4">IBT 40285</strain>
    </source>
</reference>
<protein>
    <recommendedName>
        <fullName evidence="2">Hypervirulence associated protein TUDOR domain-containing protein</fullName>
    </recommendedName>
</protein>
<dbReference type="OMA" id="ETVSWNW"/>
<dbReference type="PANTHER" id="PTHR40630:SF1">
    <property type="entry name" value="DNA-BINDING PROTEIN"/>
    <property type="match status" value="1"/>
</dbReference>
<dbReference type="Proteomes" id="UP000028524">
    <property type="component" value="Unassembled WGS sequence"/>
</dbReference>
<proteinExistence type="predicted"/>
<dbReference type="STRING" id="1283841.A0A084R0M6"/>
<evidence type="ECO:0000256" key="1">
    <source>
        <dbReference type="SAM" id="MobiDB-lite"/>
    </source>
</evidence>
<accession>A0A084R0M6</accession>
<feature type="region of interest" description="Disordered" evidence="1">
    <location>
        <begin position="27"/>
        <end position="51"/>
    </location>
</feature>
<dbReference type="InterPro" id="IPR021487">
    <property type="entry name" value="DUF3140"/>
</dbReference>
<organism evidence="3 4">
    <name type="scientific">Stachybotrys chlorohalonatus (strain IBT 40285)</name>
    <dbReference type="NCBI Taxonomy" id="1283841"/>
    <lineage>
        <taxon>Eukaryota</taxon>
        <taxon>Fungi</taxon>
        <taxon>Dikarya</taxon>
        <taxon>Ascomycota</taxon>
        <taxon>Pezizomycotina</taxon>
        <taxon>Sordariomycetes</taxon>
        <taxon>Hypocreomycetidae</taxon>
        <taxon>Hypocreales</taxon>
        <taxon>Stachybotryaceae</taxon>
        <taxon>Stachybotrys</taxon>
    </lineage>
</organism>
<evidence type="ECO:0000259" key="2">
    <source>
        <dbReference type="Pfam" id="PF11160"/>
    </source>
</evidence>
<evidence type="ECO:0000313" key="4">
    <source>
        <dbReference type="Proteomes" id="UP000028524"/>
    </source>
</evidence>